<dbReference type="WBParaSite" id="Pan_g12695.t1">
    <property type="protein sequence ID" value="Pan_g12695.t1"/>
    <property type="gene ID" value="Pan_g12695"/>
</dbReference>
<name>A0A7E4UTK9_PANRE</name>
<feature type="signal peptide" evidence="1">
    <location>
        <begin position="1"/>
        <end position="22"/>
    </location>
</feature>
<keyword evidence="1" id="KW-0732">Signal</keyword>
<dbReference type="InterPro" id="IPR036383">
    <property type="entry name" value="TSP1_rpt_sf"/>
</dbReference>
<evidence type="ECO:0000313" key="3">
    <source>
        <dbReference type="WBParaSite" id="Pan_g12695.t1"/>
    </source>
</evidence>
<evidence type="ECO:0000256" key="1">
    <source>
        <dbReference type="SAM" id="SignalP"/>
    </source>
</evidence>
<feature type="chain" id="PRO_5028847961" evidence="1">
    <location>
        <begin position="23"/>
        <end position="232"/>
    </location>
</feature>
<organism evidence="2 3">
    <name type="scientific">Panagrellus redivivus</name>
    <name type="common">Microworm</name>
    <dbReference type="NCBI Taxonomy" id="6233"/>
    <lineage>
        <taxon>Eukaryota</taxon>
        <taxon>Metazoa</taxon>
        <taxon>Ecdysozoa</taxon>
        <taxon>Nematoda</taxon>
        <taxon>Chromadorea</taxon>
        <taxon>Rhabditida</taxon>
        <taxon>Tylenchina</taxon>
        <taxon>Panagrolaimomorpha</taxon>
        <taxon>Panagrolaimoidea</taxon>
        <taxon>Panagrolaimidae</taxon>
        <taxon>Panagrellus</taxon>
    </lineage>
</organism>
<reference evidence="2" key="1">
    <citation type="journal article" date="2013" name="Genetics">
        <title>The draft genome and transcriptome of Panagrellus redivivus are shaped by the harsh demands of a free-living lifestyle.</title>
        <authorList>
            <person name="Srinivasan J."/>
            <person name="Dillman A.R."/>
            <person name="Macchietto M.G."/>
            <person name="Heikkinen L."/>
            <person name="Lakso M."/>
            <person name="Fracchia K.M."/>
            <person name="Antoshechkin I."/>
            <person name="Mortazavi A."/>
            <person name="Wong G."/>
            <person name="Sternberg P.W."/>
        </authorList>
    </citation>
    <scope>NUCLEOTIDE SEQUENCE [LARGE SCALE GENOMIC DNA]</scope>
    <source>
        <strain evidence="2">MT8872</strain>
    </source>
</reference>
<protein>
    <submittedName>
        <fullName evidence="3">Uncharacterized protein</fullName>
    </submittedName>
</protein>
<evidence type="ECO:0000313" key="2">
    <source>
        <dbReference type="Proteomes" id="UP000492821"/>
    </source>
</evidence>
<dbReference type="Proteomes" id="UP000492821">
    <property type="component" value="Unassembled WGS sequence"/>
</dbReference>
<accession>A0A7E4UTK9</accession>
<keyword evidence="2" id="KW-1185">Reference proteome</keyword>
<sequence>MAPVSLIAVFIIFGTLFDTISASRCVVTKWRAWSECLGNCDFAQRVRNRDVIRPPFPEKNTITGEIILRECPSLFEVEYCLPKICEEEPFEKTPKLTHSRNYAPAAIEEDDESPFFTTSHHNRPFFRPVVPKPIPRAVAHGIAVHTGGRVDCGQDKRCCTINRLFCPDGSRPRKVQRFFRQKDEPFCRTYDYPYCDDDVEDVEQPLRYEANCQEVCFSERERVYLPAQRLIR</sequence>
<reference evidence="3" key="2">
    <citation type="submission" date="2020-10" db="UniProtKB">
        <authorList>
            <consortium name="WormBaseParasite"/>
        </authorList>
    </citation>
    <scope>IDENTIFICATION</scope>
</reference>
<dbReference type="AlphaFoldDB" id="A0A7E4UTK9"/>
<dbReference type="SUPFAM" id="SSF82895">
    <property type="entry name" value="TSP-1 type 1 repeat"/>
    <property type="match status" value="1"/>
</dbReference>
<dbReference type="Gene3D" id="2.20.100.10">
    <property type="entry name" value="Thrombospondin type-1 (TSP1) repeat"/>
    <property type="match status" value="1"/>
</dbReference>
<proteinExistence type="predicted"/>